<dbReference type="OrthoDB" id="429330at2759"/>
<dbReference type="Proteomes" id="UP000054560">
    <property type="component" value="Unassembled WGS sequence"/>
</dbReference>
<dbReference type="EMBL" id="KQ241702">
    <property type="protein sequence ID" value="KNC85421.1"/>
    <property type="molecule type" value="Genomic_DNA"/>
</dbReference>
<sequence length="220" mass="24625">MKAFKEGGTFTLDDDRQGQVYVGLEGGPMNTYFKDANDHLPMAYAIVKGFASPEEVKKIGEWFRGKAHPDIKKTEFNGDDVEDDADTSGQPEVFQLYANPTAKDAFGLAIGVKQAELDNVNFPQDIRHVTYQQTDACCWHRDDPTNHFNTIVMCTQPNIDFEGGQLQFYPIDDPTNVEIQLGDAVIYSTPKVDHRVTEVTKGTRSIFLVELKKESLANLS</sequence>
<dbReference type="GeneID" id="25902877"/>
<dbReference type="AlphaFoldDB" id="A0A0L0G962"/>
<dbReference type="eggNOG" id="ENOG502SAEN">
    <property type="taxonomic scope" value="Eukaryota"/>
</dbReference>
<evidence type="ECO:0000313" key="1">
    <source>
        <dbReference type="EMBL" id="KNC85421.1"/>
    </source>
</evidence>
<dbReference type="SUPFAM" id="SSF51197">
    <property type="entry name" value="Clavaminate synthase-like"/>
    <property type="match status" value="1"/>
</dbReference>
<keyword evidence="2" id="KW-1185">Reference proteome</keyword>
<accession>A0A0L0G962</accession>
<gene>
    <name evidence="1" type="ORF">SARC_02373</name>
</gene>
<name>A0A0L0G962_9EUKA</name>
<protein>
    <submittedName>
        <fullName evidence="1">Uncharacterized protein</fullName>
    </submittedName>
</protein>
<reference evidence="1 2" key="1">
    <citation type="submission" date="2011-02" db="EMBL/GenBank/DDBJ databases">
        <title>The Genome Sequence of Sphaeroforma arctica JP610.</title>
        <authorList>
            <consortium name="The Broad Institute Genome Sequencing Platform"/>
            <person name="Russ C."/>
            <person name="Cuomo C."/>
            <person name="Young S.K."/>
            <person name="Zeng Q."/>
            <person name="Gargeya S."/>
            <person name="Alvarado L."/>
            <person name="Berlin A."/>
            <person name="Chapman S.B."/>
            <person name="Chen Z."/>
            <person name="Freedman E."/>
            <person name="Gellesch M."/>
            <person name="Goldberg J."/>
            <person name="Griggs A."/>
            <person name="Gujja S."/>
            <person name="Heilman E."/>
            <person name="Heiman D."/>
            <person name="Howarth C."/>
            <person name="Mehta T."/>
            <person name="Neiman D."/>
            <person name="Pearson M."/>
            <person name="Roberts A."/>
            <person name="Saif S."/>
            <person name="Shea T."/>
            <person name="Shenoy N."/>
            <person name="Sisk P."/>
            <person name="Stolte C."/>
            <person name="Sykes S."/>
            <person name="White J."/>
            <person name="Yandava C."/>
            <person name="Burger G."/>
            <person name="Gray M.W."/>
            <person name="Holland P.W.H."/>
            <person name="King N."/>
            <person name="Lang F.B.F."/>
            <person name="Roger A.J."/>
            <person name="Ruiz-Trillo I."/>
            <person name="Haas B."/>
            <person name="Nusbaum C."/>
            <person name="Birren B."/>
        </authorList>
    </citation>
    <scope>NUCLEOTIDE SEQUENCE [LARGE SCALE GENOMIC DNA]</scope>
    <source>
        <strain evidence="1 2">JP610</strain>
    </source>
</reference>
<dbReference type="Gene3D" id="2.60.120.620">
    <property type="entry name" value="q2cbj1_9rhob like domain"/>
    <property type="match status" value="1"/>
</dbReference>
<organism evidence="1 2">
    <name type="scientific">Sphaeroforma arctica JP610</name>
    <dbReference type="NCBI Taxonomy" id="667725"/>
    <lineage>
        <taxon>Eukaryota</taxon>
        <taxon>Ichthyosporea</taxon>
        <taxon>Ichthyophonida</taxon>
        <taxon>Sphaeroforma</taxon>
    </lineage>
</organism>
<dbReference type="RefSeq" id="XP_014159323.1">
    <property type="nucleotide sequence ID" value="XM_014303848.1"/>
</dbReference>
<evidence type="ECO:0000313" key="2">
    <source>
        <dbReference type="Proteomes" id="UP000054560"/>
    </source>
</evidence>
<proteinExistence type="predicted"/>